<organism evidence="2 3">
    <name type="scientific">Lasiosphaeria hispida</name>
    <dbReference type="NCBI Taxonomy" id="260671"/>
    <lineage>
        <taxon>Eukaryota</taxon>
        <taxon>Fungi</taxon>
        <taxon>Dikarya</taxon>
        <taxon>Ascomycota</taxon>
        <taxon>Pezizomycotina</taxon>
        <taxon>Sordariomycetes</taxon>
        <taxon>Sordariomycetidae</taxon>
        <taxon>Sordariales</taxon>
        <taxon>Lasiosphaeriaceae</taxon>
        <taxon>Lasiosphaeria</taxon>
    </lineage>
</organism>
<evidence type="ECO:0000313" key="3">
    <source>
        <dbReference type="Proteomes" id="UP001275084"/>
    </source>
</evidence>
<name>A0AAJ0HRI3_9PEZI</name>
<dbReference type="EMBL" id="JAUIQD010000002">
    <property type="protein sequence ID" value="KAK3360131.1"/>
    <property type="molecule type" value="Genomic_DNA"/>
</dbReference>
<keyword evidence="1" id="KW-0472">Membrane</keyword>
<keyword evidence="1" id="KW-0812">Transmembrane</keyword>
<dbReference type="Proteomes" id="UP001275084">
    <property type="component" value="Unassembled WGS sequence"/>
</dbReference>
<comment type="caution">
    <text evidence="2">The sequence shown here is derived from an EMBL/GenBank/DDBJ whole genome shotgun (WGS) entry which is preliminary data.</text>
</comment>
<keyword evidence="1" id="KW-1133">Transmembrane helix</keyword>
<sequence>MPAINTALVARDAVAQLAKRGNFASNSPGVIVVFCIVFVVAAGLISLFLSRKISSIRANRAARKTTERGVGIPADDSAFLSRTLWYRDKRLIWIVNPK</sequence>
<accession>A0AAJ0HRI3</accession>
<reference evidence="2" key="2">
    <citation type="submission" date="2023-06" db="EMBL/GenBank/DDBJ databases">
        <authorList>
            <consortium name="Lawrence Berkeley National Laboratory"/>
            <person name="Haridas S."/>
            <person name="Hensen N."/>
            <person name="Bonometti L."/>
            <person name="Westerberg I."/>
            <person name="Brannstrom I.O."/>
            <person name="Guillou S."/>
            <person name="Cros-Aarteil S."/>
            <person name="Calhoun S."/>
            <person name="Kuo A."/>
            <person name="Mondo S."/>
            <person name="Pangilinan J."/>
            <person name="Riley R."/>
            <person name="Labutti K."/>
            <person name="Andreopoulos B."/>
            <person name="Lipzen A."/>
            <person name="Chen C."/>
            <person name="Yanf M."/>
            <person name="Daum C."/>
            <person name="Ng V."/>
            <person name="Clum A."/>
            <person name="Steindorff A."/>
            <person name="Ohm R."/>
            <person name="Martin F."/>
            <person name="Silar P."/>
            <person name="Natvig D."/>
            <person name="Lalanne C."/>
            <person name="Gautier V."/>
            <person name="Ament-Velasquez S.L."/>
            <person name="Kruys A."/>
            <person name="Hutchinson M.I."/>
            <person name="Powell A.J."/>
            <person name="Barry K."/>
            <person name="Miller A.N."/>
            <person name="Grigoriev I.V."/>
            <person name="Debuchy R."/>
            <person name="Gladieux P."/>
            <person name="Thoren M.H."/>
            <person name="Johannesson H."/>
        </authorList>
    </citation>
    <scope>NUCLEOTIDE SEQUENCE</scope>
    <source>
        <strain evidence="2">CBS 955.72</strain>
    </source>
</reference>
<evidence type="ECO:0000256" key="1">
    <source>
        <dbReference type="SAM" id="Phobius"/>
    </source>
</evidence>
<protein>
    <submittedName>
        <fullName evidence="2">Uncharacterized protein</fullName>
    </submittedName>
</protein>
<feature type="transmembrane region" description="Helical" evidence="1">
    <location>
        <begin position="29"/>
        <end position="50"/>
    </location>
</feature>
<reference evidence="2" key="1">
    <citation type="journal article" date="2023" name="Mol. Phylogenet. Evol.">
        <title>Genome-scale phylogeny and comparative genomics of the fungal order Sordariales.</title>
        <authorList>
            <person name="Hensen N."/>
            <person name="Bonometti L."/>
            <person name="Westerberg I."/>
            <person name="Brannstrom I.O."/>
            <person name="Guillou S."/>
            <person name="Cros-Aarteil S."/>
            <person name="Calhoun S."/>
            <person name="Haridas S."/>
            <person name="Kuo A."/>
            <person name="Mondo S."/>
            <person name="Pangilinan J."/>
            <person name="Riley R."/>
            <person name="LaButti K."/>
            <person name="Andreopoulos B."/>
            <person name="Lipzen A."/>
            <person name="Chen C."/>
            <person name="Yan M."/>
            <person name="Daum C."/>
            <person name="Ng V."/>
            <person name="Clum A."/>
            <person name="Steindorff A."/>
            <person name="Ohm R.A."/>
            <person name="Martin F."/>
            <person name="Silar P."/>
            <person name="Natvig D.O."/>
            <person name="Lalanne C."/>
            <person name="Gautier V."/>
            <person name="Ament-Velasquez S.L."/>
            <person name="Kruys A."/>
            <person name="Hutchinson M.I."/>
            <person name="Powell A.J."/>
            <person name="Barry K."/>
            <person name="Miller A.N."/>
            <person name="Grigoriev I.V."/>
            <person name="Debuchy R."/>
            <person name="Gladieux P."/>
            <person name="Hiltunen Thoren M."/>
            <person name="Johannesson H."/>
        </authorList>
    </citation>
    <scope>NUCLEOTIDE SEQUENCE</scope>
    <source>
        <strain evidence="2">CBS 955.72</strain>
    </source>
</reference>
<evidence type="ECO:0000313" key="2">
    <source>
        <dbReference type="EMBL" id="KAK3360131.1"/>
    </source>
</evidence>
<gene>
    <name evidence="2" type="ORF">B0T25DRAFT_565070</name>
</gene>
<keyword evidence="3" id="KW-1185">Reference proteome</keyword>
<dbReference type="AlphaFoldDB" id="A0AAJ0HRI3"/>
<proteinExistence type="predicted"/>